<reference evidence="1 2" key="1">
    <citation type="submission" date="2017-11" db="EMBL/GenBank/DDBJ databases">
        <title>De-novo sequencing of pomegranate (Punica granatum L.) genome.</title>
        <authorList>
            <person name="Akparov Z."/>
            <person name="Amiraslanov A."/>
            <person name="Hajiyeva S."/>
            <person name="Abbasov M."/>
            <person name="Kaur K."/>
            <person name="Hamwieh A."/>
            <person name="Solovyev V."/>
            <person name="Salamov A."/>
            <person name="Braich B."/>
            <person name="Kosarev P."/>
            <person name="Mahmoud A."/>
            <person name="Hajiyev E."/>
            <person name="Babayeva S."/>
            <person name="Izzatullayeva V."/>
            <person name="Mammadov A."/>
            <person name="Mammadov A."/>
            <person name="Sharifova S."/>
            <person name="Ojaghi J."/>
            <person name="Eynullazada K."/>
            <person name="Bayramov B."/>
            <person name="Abdulazimova A."/>
            <person name="Shahmuradov I."/>
        </authorList>
    </citation>
    <scope>NUCLEOTIDE SEQUENCE [LARGE SCALE GENOMIC DNA]</scope>
    <source>
        <strain evidence="2">cv. AG2017</strain>
        <tissue evidence="1">Leaf</tissue>
    </source>
</reference>
<evidence type="ECO:0000313" key="2">
    <source>
        <dbReference type="Proteomes" id="UP000233551"/>
    </source>
</evidence>
<dbReference type="EMBL" id="PGOL01002399">
    <property type="protein sequence ID" value="PKI48389.1"/>
    <property type="molecule type" value="Genomic_DNA"/>
</dbReference>
<dbReference type="Proteomes" id="UP000233551">
    <property type="component" value="Unassembled WGS sequence"/>
</dbReference>
<name>A0A2I0IWK0_PUNGR</name>
<accession>A0A2I0IWK0</accession>
<comment type="caution">
    <text evidence="1">The sequence shown here is derived from an EMBL/GenBank/DDBJ whole genome shotgun (WGS) entry which is preliminary data.</text>
</comment>
<sequence>MGQWALELVGQRFELGCNSRSSVERQKALTALREALSPRVEKLGAPWDRRRKLMSSLSSSFSFEPATRGGVGSGGDGVVMVCGGGRFIWLLNLSHGLYRFGGPGVSDAQ</sequence>
<proteinExistence type="predicted"/>
<organism evidence="1 2">
    <name type="scientific">Punica granatum</name>
    <name type="common">Pomegranate</name>
    <dbReference type="NCBI Taxonomy" id="22663"/>
    <lineage>
        <taxon>Eukaryota</taxon>
        <taxon>Viridiplantae</taxon>
        <taxon>Streptophyta</taxon>
        <taxon>Embryophyta</taxon>
        <taxon>Tracheophyta</taxon>
        <taxon>Spermatophyta</taxon>
        <taxon>Magnoliopsida</taxon>
        <taxon>eudicotyledons</taxon>
        <taxon>Gunneridae</taxon>
        <taxon>Pentapetalae</taxon>
        <taxon>rosids</taxon>
        <taxon>malvids</taxon>
        <taxon>Myrtales</taxon>
        <taxon>Lythraceae</taxon>
        <taxon>Punica</taxon>
    </lineage>
</organism>
<keyword evidence="2" id="KW-1185">Reference proteome</keyword>
<gene>
    <name evidence="1" type="ORF">CRG98_031242</name>
</gene>
<protein>
    <submittedName>
        <fullName evidence="1">Uncharacterized protein</fullName>
    </submittedName>
</protein>
<evidence type="ECO:0000313" key="1">
    <source>
        <dbReference type="EMBL" id="PKI48389.1"/>
    </source>
</evidence>
<dbReference type="AlphaFoldDB" id="A0A2I0IWK0"/>